<dbReference type="InterPro" id="IPR008936">
    <property type="entry name" value="Rho_GTPase_activation_prot"/>
</dbReference>
<dbReference type="EMBL" id="ML996569">
    <property type="protein sequence ID" value="KAF2759471.1"/>
    <property type="molecule type" value="Genomic_DNA"/>
</dbReference>
<dbReference type="PROSITE" id="PS50191">
    <property type="entry name" value="CRAL_TRIO"/>
    <property type="match status" value="1"/>
</dbReference>
<evidence type="ECO:0000259" key="2">
    <source>
        <dbReference type="PROSITE" id="PS50191"/>
    </source>
</evidence>
<dbReference type="AlphaFoldDB" id="A0A6A6WEC8"/>
<dbReference type="SUPFAM" id="SSF48350">
    <property type="entry name" value="GTPase activation domain, GAP"/>
    <property type="match status" value="1"/>
</dbReference>
<dbReference type="InterPro" id="IPR000198">
    <property type="entry name" value="RhoGAP_dom"/>
</dbReference>
<dbReference type="Gene3D" id="3.40.525.10">
    <property type="entry name" value="CRAL-TRIO lipid binding domain"/>
    <property type="match status" value="1"/>
</dbReference>
<proteinExistence type="predicted"/>
<organism evidence="4 5">
    <name type="scientific">Pseudovirgaria hyperparasitica</name>
    <dbReference type="NCBI Taxonomy" id="470096"/>
    <lineage>
        <taxon>Eukaryota</taxon>
        <taxon>Fungi</taxon>
        <taxon>Dikarya</taxon>
        <taxon>Ascomycota</taxon>
        <taxon>Pezizomycotina</taxon>
        <taxon>Dothideomycetes</taxon>
        <taxon>Dothideomycetes incertae sedis</taxon>
        <taxon>Acrospermales</taxon>
        <taxon>Acrospermaceae</taxon>
        <taxon>Pseudovirgaria</taxon>
    </lineage>
</organism>
<dbReference type="RefSeq" id="XP_033601922.1">
    <property type="nucleotide sequence ID" value="XM_033743627.1"/>
</dbReference>
<dbReference type="GO" id="GO:0007264">
    <property type="term" value="P:small GTPase-mediated signal transduction"/>
    <property type="evidence" value="ECO:0007669"/>
    <property type="project" value="TreeGrafter"/>
</dbReference>
<dbReference type="InterPro" id="IPR001251">
    <property type="entry name" value="CRAL-TRIO_dom"/>
</dbReference>
<evidence type="ECO:0000256" key="1">
    <source>
        <dbReference type="SAM" id="MobiDB-lite"/>
    </source>
</evidence>
<dbReference type="CDD" id="cd00159">
    <property type="entry name" value="RhoGAP"/>
    <property type="match status" value="1"/>
</dbReference>
<dbReference type="PROSITE" id="PS50238">
    <property type="entry name" value="RHOGAP"/>
    <property type="match status" value="1"/>
</dbReference>
<accession>A0A6A6WEC8</accession>
<dbReference type="Proteomes" id="UP000799437">
    <property type="component" value="Unassembled WGS sequence"/>
</dbReference>
<dbReference type="OrthoDB" id="410651at2759"/>
<dbReference type="PANTHER" id="PTHR45808:SF2">
    <property type="entry name" value="RHO GTPASE-ACTIVATING PROTEIN 68F"/>
    <property type="match status" value="1"/>
</dbReference>
<dbReference type="GO" id="GO:0005737">
    <property type="term" value="C:cytoplasm"/>
    <property type="evidence" value="ECO:0007669"/>
    <property type="project" value="TreeGrafter"/>
</dbReference>
<dbReference type="Gene3D" id="1.10.555.10">
    <property type="entry name" value="Rho GTPase activation protein"/>
    <property type="match status" value="1"/>
</dbReference>
<name>A0A6A6WEC8_9PEZI</name>
<evidence type="ECO:0000313" key="4">
    <source>
        <dbReference type="EMBL" id="KAF2759471.1"/>
    </source>
</evidence>
<dbReference type="PANTHER" id="PTHR45808">
    <property type="entry name" value="RHO GTPASE-ACTIVATING PROTEIN 68F"/>
    <property type="match status" value="1"/>
</dbReference>
<sequence length="512" mass="57935">MRAHLASRLRSSSLSAVPPPQSSSEYSNSLAKTAASILYRSPIPSQTEHPIYILNAAAFPDADEVDFDKLLPYVLARLPGEEELITGTDYEVIFFAGGNPDGATSSKKNRPGWGWFIQAYHVLSRAMRKRLQKLYIVHERSWVRILVEMFSTIVSPKFRRKIVHVSSLTSLGLYVPLEDLLIPPSAYLHDRRLSPDINVPYASGRRAFAVKQPFPKNAAGGTRLPRVLRETTTFLLMEPNVKTEGIFRVPPHARLREILREAYDRGQKFIVWKDYQSFLPLPKYPKAQDQDYVLDEVDQKDAYNVLLAAGLIKLWYSELRQPLFPDFTYRELKTSFKDPELQITVEVLTELISPTSEWSKLPMMSREILVRHLLPLLSIIASRAEENKMTAENLAVCFAPALVCGPDQLEDAKISSMIRRILTAAIELWSKGLAKMCGVDLEAFPKELLLPSNPTDWEDPLEAPRRPLQQADDYEPQTDEKHFTGIIMQDNDDTDEVPPPLPPRGGSNGRTA</sequence>
<feature type="domain" description="Rho-GAP" evidence="3">
    <location>
        <begin position="208"/>
        <end position="429"/>
    </location>
</feature>
<protein>
    <submittedName>
        <fullName evidence="4">Rho GTPase activation protein</fullName>
    </submittedName>
</protein>
<feature type="region of interest" description="Disordered" evidence="1">
    <location>
        <begin position="1"/>
        <end position="25"/>
    </location>
</feature>
<keyword evidence="5" id="KW-1185">Reference proteome</keyword>
<evidence type="ECO:0000313" key="5">
    <source>
        <dbReference type="Proteomes" id="UP000799437"/>
    </source>
</evidence>
<dbReference type="CDD" id="cd00170">
    <property type="entry name" value="SEC14"/>
    <property type="match status" value="1"/>
</dbReference>
<dbReference type="GeneID" id="54484681"/>
<evidence type="ECO:0000259" key="3">
    <source>
        <dbReference type="PROSITE" id="PS50238"/>
    </source>
</evidence>
<gene>
    <name evidence="4" type="ORF">EJ05DRAFT_474577</name>
</gene>
<dbReference type="SMART" id="SM00324">
    <property type="entry name" value="RhoGAP"/>
    <property type="match status" value="1"/>
</dbReference>
<feature type="domain" description="CRAL-TRIO" evidence="2">
    <location>
        <begin position="27"/>
        <end position="183"/>
    </location>
</feature>
<dbReference type="InterPro" id="IPR036865">
    <property type="entry name" value="CRAL-TRIO_dom_sf"/>
</dbReference>
<dbReference type="Pfam" id="PF00620">
    <property type="entry name" value="RhoGAP"/>
    <property type="match status" value="1"/>
</dbReference>
<dbReference type="GO" id="GO:0005096">
    <property type="term" value="F:GTPase activator activity"/>
    <property type="evidence" value="ECO:0007669"/>
    <property type="project" value="TreeGrafter"/>
</dbReference>
<dbReference type="Pfam" id="PF13716">
    <property type="entry name" value="CRAL_TRIO_2"/>
    <property type="match status" value="1"/>
</dbReference>
<reference evidence="4" key="1">
    <citation type="journal article" date="2020" name="Stud. Mycol.">
        <title>101 Dothideomycetes genomes: a test case for predicting lifestyles and emergence of pathogens.</title>
        <authorList>
            <person name="Haridas S."/>
            <person name="Albert R."/>
            <person name="Binder M."/>
            <person name="Bloem J."/>
            <person name="Labutti K."/>
            <person name="Salamov A."/>
            <person name="Andreopoulos B."/>
            <person name="Baker S."/>
            <person name="Barry K."/>
            <person name="Bills G."/>
            <person name="Bluhm B."/>
            <person name="Cannon C."/>
            <person name="Castanera R."/>
            <person name="Culley D."/>
            <person name="Daum C."/>
            <person name="Ezra D."/>
            <person name="Gonzalez J."/>
            <person name="Henrissat B."/>
            <person name="Kuo A."/>
            <person name="Liang C."/>
            <person name="Lipzen A."/>
            <person name="Lutzoni F."/>
            <person name="Magnuson J."/>
            <person name="Mondo S."/>
            <person name="Nolan M."/>
            <person name="Ohm R."/>
            <person name="Pangilinan J."/>
            <person name="Park H.-J."/>
            <person name="Ramirez L."/>
            <person name="Alfaro M."/>
            <person name="Sun H."/>
            <person name="Tritt A."/>
            <person name="Yoshinaga Y."/>
            <person name="Zwiers L.-H."/>
            <person name="Turgeon B."/>
            <person name="Goodwin S."/>
            <person name="Spatafora J."/>
            <person name="Crous P."/>
            <person name="Grigoriev I."/>
        </authorList>
    </citation>
    <scope>NUCLEOTIDE SEQUENCE</scope>
    <source>
        <strain evidence="4">CBS 121739</strain>
    </source>
</reference>
<dbReference type="SUPFAM" id="SSF52087">
    <property type="entry name" value="CRAL/TRIO domain"/>
    <property type="match status" value="1"/>
</dbReference>
<feature type="region of interest" description="Disordered" evidence="1">
    <location>
        <begin position="452"/>
        <end position="512"/>
    </location>
</feature>